<dbReference type="InterPro" id="IPR023214">
    <property type="entry name" value="HAD_sf"/>
</dbReference>
<proteinExistence type="predicted"/>
<dbReference type="Proteomes" id="UP001341259">
    <property type="component" value="Chromosome"/>
</dbReference>
<dbReference type="EMBL" id="CP107906">
    <property type="protein sequence ID" value="WUG99135.1"/>
    <property type="molecule type" value="Genomic_DNA"/>
</dbReference>
<dbReference type="PANTHER" id="PTHR43611">
    <property type="entry name" value="ALPHA-D-GLUCOSE 1-PHOSPHATE PHOSPHATASE"/>
    <property type="match status" value="1"/>
</dbReference>
<dbReference type="PANTHER" id="PTHR43611:SF3">
    <property type="entry name" value="FLAVIN MONONUCLEOTIDE HYDROLASE 1, CHLOROPLATIC"/>
    <property type="match status" value="1"/>
</dbReference>
<keyword evidence="2" id="KW-1185">Reference proteome</keyword>
<keyword evidence="1" id="KW-0378">Hydrolase</keyword>
<dbReference type="GO" id="GO:0016787">
    <property type="term" value="F:hydrolase activity"/>
    <property type="evidence" value="ECO:0007669"/>
    <property type="project" value="UniProtKB-KW"/>
</dbReference>
<dbReference type="Pfam" id="PF00702">
    <property type="entry name" value="Hydrolase"/>
    <property type="match status" value="1"/>
</dbReference>
<dbReference type="NCBIfam" id="TIGR01509">
    <property type="entry name" value="HAD-SF-IA-v3"/>
    <property type="match status" value="1"/>
</dbReference>
<dbReference type="RefSeq" id="WP_328347631.1">
    <property type="nucleotide sequence ID" value="NZ_CP107906.1"/>
</dbReference>
<name>A0ABZ1P5J6_STRVL</name>
<dbReference type="Gene3D" id="3.40.50.1000">
    <property type="entry name" value="HAD superfamily/HAD-like"/>
    <property type="match status" value="1"/>
</dbReference>
<sequence>MQAAVTGRLSDEQWRGQVAQVLAPACGSPERARGLVEAWSGLTGRVDTDVVELLAVLRTRVPVVLDSNATTRLEAYLAAIGLDEAFDAVINTARTGAAKPDRRVFDIAAQQVGAELKRCLFVDDTAGHVTAAQAAGATGVRYQAIGQLRAAVAPLLN</sequence>
<protein>
    <submittedName>
        <fullName evidence="1">HAD family hydrolase</fullName>
    </submittedName>
</protein>
<dbReference type="InterPro" id="IPR006439">
    <property type="entry name" value="HAD-SF_hydro_IA"/>
</dbReference>
<evidence type="ECO:0000313" key="2">
    <source>
        <dbReference type="Proteomes" id="UP001341259"/>
    </source>
</evidence>
<reference evidence="1 2" key="1">
    <citation type="submission" date="2022-10" db="EMBL/GenBank/DDBJ databases">
        <title>The complete genomes of actinobacterial strains from the NBC collection.</title>
        <authorList>
            <person name="Joergensen T.S."/>
            <person name="Alvarez Arevalo M."/>
            <person name="Sterndorff E.B."/>
            <person name="Faurdal D."/>
            <person name="Vuksanovic O."/>
            <person name="Mourched A.-S."/>
            <person name="Charusanti P."/>
            <person name="Shaw S."/>
            <person name="Blin K."/>
            <person name="Weber T."/>
        </authorList>
    </citation>
    <scope>NUCLEOTIDE SEQUENCE [LARGE SCALE GENOMIC DNA]</scope>
    <source>
        <strain evidence="1 2">NBC_00456</strain>
    </source>
</reference>
<accession>A0ABZ1P5J6</accession>
<dbReference type="SUPFAM" id="SSF56784">
    <property type="entry name" value="HAD-like"/>
    <property type="match status" value="1"/>
</dbReference>
<gene>
    <name evidence="1" type="ORF">OHB29_42765</name>
</gene>
<organism evidence="1 2">
    <name type="scientific">Streptomyces violaceus</name>
    <name type="common">Streptomyces venezuelae</name>
    <dbReference type="NCBI Taxonomy" id="1936"/>
    <lineage>
        <taxon>Bacteria</taxon>
        <taxon>Bacillati</taxon>
        <taxon>Actinomycetota</taxon>
        <taxon>Actinomycetes</taxon>
        <taxon>Kitasatosporales</taxon>
        <taxon>Streptomycetaceae</taxon>
        <taxon>Streptomyces</taxon>
    </lineage>
</organism>
<dbReference type="InterPro" id="IPR036412">
    <property type="entry name" value="HAD-like_sf"/>
</dbReference>
<evidence type="ECO:0000313" key="1">
    <source>
        <dbReference type="EMBL" id="WUG99135.1"/>
    </source>
</evidence>